<gene>
    <name evidence="1" type="ORF">DM484_16295</name>
</gene>
<protein>
    <submittedName>
        <fullName evidence="1">Uncharacterized protein</fullName>
    </submittedName>
</protein>
<reference evidence="1 2" key="1">
    <citation type="journal article" date="2018" name="Aquat. Microb. Ecol.">
        <title>Gammaproteobacterial methanotrophs dominate.</title>
        <authorList>
            <person name="Rissanen A.J."/>
            <person name="Saarenheimo J."/>
            <person name="Tiirola M."/>
            <person name="Peura S."/>
            <person name="Aalto S.L."/>
            <person name="Karvinen A."/>
            <person name="Nykanen H."/>
        </authorList>
    </citation>
    <scope>NUCLEOTIDE SEQUENCE [LARGE SCALE GENOMIC DNA]</scope>
    <source>
        <strain evidence="1">AMbin10</strain>
    </source>
</reference>
<sequence>MSDSQLEVPERSGGDVAHALAKAGLSAIPIVGGPAVELFQFVVQPPLERRREKWMAEIGEKLRKLEDQGVNLESLQSDEKFISAVMHASQIAIRTHVPAKLEALRNAVLNVATRQAPEEAVQHMFFDFIDSLSELHIRILIVFQSPNISPNINMGALSNVLESNIPELRGRRNIYDQFWRDLFSRGLVNTEGLHVMMTGQGLASKRTTSLGDDFLSFIMSGQT</sequence>
<evidence type="ECO:0000313" key="1">
    <source>
        <dbReference type="EMBL" id="PZN76515.1"/>
    </source>
</evidence>
<proteinExistence type="predicted"/>
<comment type="caution">
    <text evidence="1">The sequence shown here is derived from an EMBL/GenBank/DDBJ whole genome shotgun (WGS) entry which is preliminary data.</text>
</comment>
<evidence type="ECO:0000313" key="2">
    <source>
        <dbReference type="Proteomes" id="UP000249396"/>
    </source>
</evidence>
<dbReference type="Proteomes" id="UP000249396">
    <property type="component" value="Unassembled WGS sequence"/>
</dbReference>
<accession>A0A2W4QWY7</accession>
<organism evidence="1 2">
    <name type="scientific">Candidatus Methylumidiphilus alinenensis</name>
    <dbReference type="NCBI Taxonomy" id="2202197"/>
    <lineage>
        <taxon>Bacteria</taxon>
        <taxon>Pseudomonadati</taxon>
        <taxon>Pseudomonadota</taxon>
        <taxon>Gammaproteobacteria</taxon>
        <taxon>Methylococcales</taxon>
        <taxon>Candidatus Methylumidiphilus</taxon>
    </lineage>
</organism>
<dbReference type="AlphaFoldDB" id="A0A2W4QWY7"/>
<dbReference type="EMBL" id="QJPH01000358">
    <property type="protein sequence ID" value="PZN76515.1"/>
    <property type="molecule type" value="Genomic_DNA"/>
</dbReference>
<name>A0A2W4QWY7_9GAMM</name>